<organism evidence="8 9">
    <name type="scientific">Carnobacterium viridans</name>
    <dbReference type="NCBI Taxonomy" id="174587"/>
    <lineage>
        <taxon>Bacteria</taxon>
        <taxon>Bacillati</taxon>
        <taxon>Bacillota</taxon>
        <taxon>Bacilli</taxon>
        <taxon>Lactobacillales</taxon>
        <taxon>Carnobacteriaceae</taxon>
        <taxon>Carnobacterium</taxon>
    </lineage>
</organism>
<comment type="pathway">
    <text evidence="3 7">Amino-sugar metabolism; N-acetylneuraminate degradation; D-fructose 6-phosphate from N-acetylneuraminate: step 3/5.</text>
</comment>
<dbReference type="UniPathway" id="UPA00629">
    <property type="reaction ID" value="UER00682"/>
</dbReference>
<evidence type="ECO:0000256" key="4">
    <source>
        <dbReference type="ARBA" id="ARBA00007439"/>
    </source>
</evidence>
<reference evidence="9" key="1">
    <citation type="submission" date="2016-10" db="EMBL/GenBank/DDBJ databases">
        <authorList>
            <person name="Varghese N."/>
            <person name="Submissions S."/>
        </authorList>
    </citation>
    <scope>NUCLEOTIDE SEQUENCE [LARGE SCALE GENOMIC DNA]</scope>
    <source>
        <strain evidence="9">MPL-11</strain>
    </source>
</reference>
<dbReference type="SUPFAM" id="SSF51366">
    <property type="entry name" value="Ribulose-phoshate binding barrel"/>
    <property type="match status" value="1"/>
</dbReference>
<dbReference type="GO" id="GO:0019262">
    <property type="term" value="P:N-acetylneuraminate catabolic process"/>
    <property type="evidence" value="ECO:0007669"/>
    <property type="project" value="UniProtKB-UniRule"/>
</dbReference>
<dbReference type="InterPro" id="IPR007260">
    <property type="entry name" value="NanE"/>
</dbReference>
<name>A0A1H0YSP3_9LACT</name>
<dbReference type="HAMAP" id="MF_01235">
    <property type="entry name" value="ManNAc6P_epimer"/>
    <property type="match status" value="1"/>
</dbReference>
<evidence type="ECO:0000256" key="3">
    <source>
        <dbReference type="ARBA" id="ARBA00005081"/>
    </source>
</evidence>
<evidence type="ECO:0000256" key="6">
    <source>
        <dbReference type="ARBA" id="ARBA00023277"/>
    </source>
</evidence>
<dbReference type="NCBIfam" id="NF002231">
    <property type="entry name" value="PRK01130.1"/>
    <property type="match status" value="1"/>
</dbReference>
<dbReference type="AlphaFoldDB" id="A0A1H0YSP3"/>
<proteinExistence type="inferred from homology"/>
<gene>
    <name evidence="7" type="primary">nanE</name>
    <name evidence="8" type="ORF">SAMN04487752_1128</name>
</gene>
<evidence type="ECO:0000256" key="5">
    <source>
        <dbReference type="ARBA" id="ARBA00023235"/>
    </source>
</evidence>
<protein>
    <recommendedName>
        <fullName evidence="7">Putative N-acetylmannosamine-6-phosphate 2-epimerase</fullName>
        <ecNumber evidence="7">5.1.3.9</ecNumber>
    </recommendedName>
    <alternativeName>
        <fullName evidence="7">ManNAc-6-P epimerase</fullName>
    </alternativeName>
</protein>
<dbReference type="RefSeq" id="WP_035023905.1">
    <property type="nucleotide sequence ID" value="NZ_CP084916.1"/>
</dbReference>
<evidence type="ECO:0000256" key="2">
    <source>
        <dbReference type="ARBA" id="ARBA00002147"/>
    </source>
</evidence>
<dbReference type="FunFam" id="3.20.20.70:FF:000035">
    <property type="entry name" value="Putative N-acetylmannosamine-6-phosphate 2-epimerase"/>
    <property type="match status" value="1"/>
</dbReference>
<keyword evidence="6 7" id="KW-0119">Carbohydrate metabolism</keyword>
<dbReference type="InterPro" id="IPR011060">
    <property type="entry name" value="RibuloseP-bd_barrel"/>
</dbReference>
<comment type="similarity">
    <text evidence="4 7">Belongs to the NanE family.</text>
</comment>
<evidence type="ECO:0000256" key="1">
    <source>
        <dbReference type="ARBA" id="ARBA00000056"/>
    </source>
</evidence>
<dbReference type="GO" id="GO:0047465">
    <property type="term" value="F:N-acylglucosamine-6-phosphate 2-epimerase activity"/>
    <property type="evidence" value="ECO:0007669"/>
    <property type="project" value="UniProtKB-EC"/>
</dbReference>
<dbReference type="Pfam" id="PF04131">
    <property type="entry name" value="NanE"/>
    <property type="match status" value="1"/>
</dbReference>
<evidence type="ECO:0000313" key="9">
    <source>
        <dbReference type="Proteomes" id="UP000199481"/>
    </source>
</evidence>
<dbReference type="PANTHER" id="PTHR36204">
    <property type="entry name" value="N-ACETYLMANNOSAMINE-6-PHOSPHATE 2-EPIMERASE-RELATED"/>
    <property type="match status" value="1"/>
</dbReference>
<dbReference type="PANTHER" id="PTHR36204:SF1">
    <property type="entry name" value="N-ACETYLMANNOSAMINE-6-PHOSPHATE 2-EPIMERASE-RELATED"/>
    <property type="match status" value="1"/>
</dbReference>
<dbReference type="GO" id="GO:0005829">
    <property type="term" value="C:cytosol"/>
    <property type="evidence" value="ECO:0007669"/>
    <property type="project" value="TreeGrafter"/>
</dbReference>
<dbReference type="Gene3D" id="3.20.20.70">
    <property type="entry name" value="Aldolase class I"/>
    <property type="match status" value="1"/>
</dbReference>
<keyword evidence="9" id="KW-1185">Reference proteome</keyword>
<dbReference type="Proteomes" id="UP000199481">
    <property type="component" value="Unassembled WGS sequence"/>
</dbReference>
<comment type="function">
    <text evidence="2 7">Converts N-acetylmannosamine-6-phosphate (ManNAc-6-P) to N-acetylglucosamine-6-phosphate (GlcNAc-6-P).</text>
</comment>
<dbReference type="GO" id="GO:0006053">
    <property type="term" value="P:N-acetylmannosamine catabolic process"/>
    <property type="evidence" value="ECO:0007669"/>
    <property type="project" value="TreeGrafter"/>
</dbReference>
<dbReference type="EC" id="5.1.3.9" evidence="7"/>
<sequence>MNMLDKVKSELIVSCQALDHEPLHSSYIMGRMAVAAEEGGAKGIRSNSKEDIIEIKKNTELPVIGIVKRDYDDSEVFITATMKEIDELAESKCDMIALDATSRVRPNGETLESFVQAIHAKYPSILLMADTATIDEAIEAERLGFDCVSTTLMGYTKESQGDNIADNDFERLKIILASVKVPVIAEGHIDTPEKAKRCKELGVHSIVVGSAITRPQLITAEFVGKMKEVK</sequence>
<keyword evidence="5 7" id="KW-0413">Isomerase</keyword>
<accession>A0A1H0YSP3</accession>
<dbReference type="InterPro" id="IPR013785">
    <property type="entry name" value="Aldolase_TIM"/>
</dbReference>
<dbReference type="EMBL" id="FNJW01000008">
    <property type="protein sequence ID" value="SDQ18098.1"/>
    <property type="molecule type" value="Genomic_DNA"/>
</dbReference>
<evidence type="ECO:0000256" key="7">
    <source>
        <dbReference type="HAMAP-Rule" id="MF_01235"/>
    </source>
</evidence>
<evidence type="ECO:0000313" key="8">
    <source>
        <dbReference type="EMBL" id="SDQ18098.1"/>
    </source>
</evidence>
<comment type="catalytic activity">
    <reaction evidence="1 7">
        <text>an N-acyl-D-glucosamine 6-phosphate = an N-acyl-D-mannosamine 6-phosphate</text>
        <dbReference type="Rhea" id="RHEA:23932"/>
        <dbReference type="ChEBI" id="CHEBI:57599"/>
        <dbReference type="ChEBI" id="CHEBI:57666"/>
        <dbReference type="EC" id="5.1.3.9"/>
    </reaction>
</comment>
<dbReference type="GO" id="GO:0005975">
    <property type="term" value="P:carbohydrate metabolic process"/>
    <property type="evidence" value="ECO:0007669"/>
    <property type="project" value="UniProtKB-UniRule"/>
</dbReference>
<dbReference type="CDD" id="cd04729">
    <property type="entry name" value="NanE"/>
    <property type="match status" value="1"/>
</dbReference>